<dbReference type="InterPro" id="IPR006597">
    <property type="entry name" value="Sel1-like"/>
</dbReference>
<dbReference type="PRINTS" id="PR01217">
    <property type="entry name" value="PRICHEXTENSN"/>
</dbReference>
<proteinExistence type="predicted"/>
<feature type="region of interest" description="Disordered" evidence="1">
    <location>
        <begin position="315"/>
        <end position="342"/>
    </location>
</feature>
<accession>A0ABY7TKA0</accession>
<dbReference type="InterPro" id="IPR052748">
    <property type="entry name" value="ISR_Activator"/>
</dbReference>
<dbReference type="Gene3D" id="3.30.70.1070">
    <property type="entry name" value="Sporulation related repeat"/>
    <property type="match status" value="1"/>
</dbReference>
<dbReference type="PANTHER" id="PTHR45011:SF1">
    <property type="entry name" value="DAP3-BINDING CELL DEATH ENHANCER 1"/>
    <property type="match status" value="1"/>
</dbReference>
<feature type="region of interest" description="Disordered" evidence="1">
    <location>
        <begin position="279"/>
        <end position="299"/>
    </location>
</feature>
<feature type="compositionally biased region" description="Pro residues" evidence="1">
    <location>
        <begin position="236"/>
        <end position="249"/>
    </location>
</feature>
<feature type="domain" description="SPOR" evidence="3">
    <location>
        <begin position="336"/>
        <end position="415"/>
    </location>
</feature>
<dbReference type="SUPFAM" id="SSF81901">
    <property type="entry name" value="HCP-like"/>
    <property type="match status" value="1"/>
</dbReference>
<feature type="chain" id="PRO_5047470210" evidence="2">
    <location>
        <begin position="29"/>
        <end position="415"/>
    </location>
</feature>
<dbReference type="SUPFAM" id="SSF110997">
    <property type="entry name" value="Sporulation related repeat"/>
    <property type="match status" value="1"/>
</dbReference>
<dbReference type="InterPro" id="IPR007730">
    <property type="entry name" value="SPOR-like_dom"/>
</dbReference>
<feature type="compositionally biased region" description="Low complexity" evidence="1">
    <location>
        <begin position="282"/>
        <end position="292"/>
    </location>
</feature>
<feature type="compositionally biased region" description="Pro residues" evidence="1">
    <location>
        <begin position="324"/>
        <end position="335"/>
    </location>
</feature>
<keyword evidence="2" id="KW-0732">Signal</keyword>
<dbReference type="Pfam" id="PF05036">
    <property type="entry name" value="SPOR"/>
    <property type="match status" value="1"/>
</dbReference>
<feature type="region of interest" description="Disordered" evidence="1">
    <location>
        <begin position="190"/>
        <end position="218"/>
    </location>
</feature>
<evidence type="ECO:0000313" key="5">
    <source>
        <dbReference type="Proteomes" id="UP001220395"/>
    </source>
</evidence>
<keyword evidence="5" id="KW-1185">Reference proteome</keyword>
<evidence type="ECO:0000256" key="1">
    <source>
        <dbReference type="SAM" id="MobiDB-lite"/>
    </source>
</evidence>
<dbReference type="InterPro" id="IPR036680">
    <property type="entry name" value="SPOR-like_sf"/>
</dbReference>
<feature type="signal peptide" evidence="2">
    <location>
        <begin position="1"/>
        <end position="28"/>
    </location>
</feature>
<evidence type="ECO:0000313" key="4">
    <source>
        <dbReference type="EMBL" id="WCT73386.1"/>
    </source>
</evidence>
<evidence type="ECO:0000256" key="2">
    <source>
        <dbReference type="SAM" id="SignalP"/>
    </source>
</evidence>
<dbReference type="SMART" id="SM00671">
    <property type="entry name" value="SEL1"/>
    <property type="match status" value="3"/>
</dbReference>
<dbReference type="PROSITE" id="PS51724">
    <property type="entry name" value="SPOR"/>
    <property type="match status" value="1"/>
</dbReference>
<dbReference type="RefSeq" id="WP_273687568.1">
    <property type="nucleotide sequence ID" value="NZ_CP117411.1"/>
</dbReference>
<evidence type="ECO:0000259" key="3">
    <source>
        <dbReference type="PROSITE" id="PS51724"/>
    </source>
</evidence>
<reference evidence="4 5" key="1">
    <citation type="submission" date="2023-02" db="EMBL/GenBank/DDBJ databases">
        <title>Genome sequence of Sphingomonas naphthae.</title>
        <authorList>
            <person name="Kim S."/>
            <person name="Heo J."/>
            <person name="Kwon S.-W."/>
        </authorList>
    </citation>
    <scope>NUCLEOTIDE SEQUENCE [LARGE SCALE GENOMIC DNA]</scope>
    <source>
        <strain evidence="4 5">KACC 18716</strain>
    </source>
</reference>
<gene>
    <name evidence="4" type="ORF">PQ455_17530</name>
</gene>
<dbReference type="PANTHER" id="PTHR45011">
    <property type="entry name" value="DAP3-BINDING CELL DEATH ENHANCER 1"/>
    <property type="match status" value="1"/>
</dbReference>
<dbReference type="InterPro" id="IPR011990">
    <property type="entry name" value="TPR-like_helical_dom_sf"/>
</dbReference>
<protein>
    <submittedName>
        <fullName evidence="4">SPOR domain-containing protein</fullName>
    </submittedName>
</protein>
<feature type="region of interest" description="Disordered" evidence="1">
    <location>
        <begin position="236"/>
        <end position="262"/>
    </location>
</feature>
<dbReference type="EMBL" id="CP117411">
    <property type="protein sequence ID" value="WCT73386.1"/>
    <property type="molecule type" value="Genomic_DNA"/>
</dbReference>
<dbReference type="Pfam" id="PF08238">
    <property type="entry name" value="Sel1"/>
    <property type="match status" value="3"/>
</dbReference>
<sequence length="415" mass="42473">MGSFGAVKFKAIGVTALLLAFASAPALAGVAEGNAAWMAGDFNKAVIEWRPDADAGVPEAQFNLGQAYKLGRGVTMNLAEAEKWYRKSAQLGFADAQDLLGLMLFRQGDRKEAMMWIEKSAARGEPRAMYVLGTAKFNGDFAAKDWPGAYALMTKASAAGIPQAKQSLDQMERYLTPQDKAAAGVTADTRLAQNSQPPASPRVPQGTGYTPVNPAAAPAPAPAQVAAAAPAYQPPYQAPPMAPPPPPAADGPTVNMDGASVAVPGPEVNVRASSVPGTIQQVPVPGSTAAPAPVAPPRAAPPAYVPPAYTPPPPAPVQVAEAPAPRPAPPKPAPRPAGTGPWKIQLGAFATPGGAKEAWLKLSGRVGMLQGLRYAPQAAGSVTRLQAAGVASKAEAQRICRAVVAVGNGCFPVAP</sequence>
<dbReference type="Proteomes" id="UP001220395">
    <property type="component" value="Chromosome"/>
</dbReference>
<organism evidence="4 5">
    <name type="scientific">Sphingomonas naphthae</name>
    <dbReference type="NCBI Taxonomy" id="1813468"/>
    <lineage>
        <taxon>Bacteria</taxon>
        <taxon>Pseudomonadati</taxon>
        <taxon>Pseudomonadota</taxon>
        <taxon>Alphaproteobacteria</taxon>
        <taxon>Sphingomonadales</taxon>
        <taxon>Sphingomonadaceae</taxon>
        <taxon>Sphingomonas</taxon>
    </lineage>
</organism>
<name>A0ABY7TKA0_9SPHN</name>
<dbReference type="Gene3D" id="1.25.40.10">
    <property type="entry name" value="Tetratricopeptide repeat domain"/>
    <property type="match status" value="1"/>
</dbReference>